<reference evidence="1 2" key="1">
    <citation type="submission" date="2016-04" db="EMBL/GenBank/DDBJ databases">
        <authorList>
            <person name="Evans L.H."/>
            <person name="Alamgir A."/>
            <person name="Owens N."/>
            <person name="Weber N.D."/>
            <person name="Virtaneva K."/>
            <person name="Barbian K."/>
            <person name="Babar A."/>
            <person name="Rosenke K."/>
        </authorList>
    </citation>
    <scope>NUCLEOTIDE SEQUENCE [LARGE SCALE GENOMIC DNA]</scope>
    <source>
        <strain evidence="1">NIES-2108</strain>
    </source>
</reference>
<evidence type="ECO:0000313" key="2">
    <source>
        <dbReference type="Proteomes" id="UP000252085"/>
    </source>
</evidence>
<organism evidence="1 2">
    <name type="scientific">Nostoc punctiforme NIES-2108</name>
    <dbReference type="NCBI Taxonomy" id="1356359"/>
    <lineage>
        <taxon>Bacteria</taxon>
        <taxon>Bacillati</taxon>
        <taxon>Cyanobacteriota</taxon>
        <taxon>Cyanophyceae</taxon>
        <taxon>Nostocales</taxon>
        <taxon>Nostocaceae</taxon>
        <taxon>Nostoc</taxon>
    </lineage>
</organism>
<dbReference type="AlphaFoldDB" id="A0A367RR60"/>
<dbReference type="InterPro" id="IPR043733">
    <property type="entry name" value="DUF5677"/>
</dbReference>
<comment type="caution">
    <text evidence="1">The sequence shown here is derived from an EMBL/GenBank/DDBJ whole genome shotgun (WGS) entry which is preliminary data.</text>
</comment>
<evidence type="ECO:0000313" key="1">
    <source>
        <dbReference type="EMBL" id="RCJ38173.1"/>
    </source>
</evidence>
<dbReference type="EMBL" id="LXQE01000125">
    <property type="protein sequence ID" value="RCJ38173.1"/>
    <property type="molecule type" value="Genomic_DNA"/>
</dbReference>
<dbReference type="Pfam" id="PF18928">
    <property type="entry name" value="DUF5677"/>
    <property type="match status" value="1"/>
</dbReference>
<accession>A0A367RR60</accession>
<protein>
    <submittedName>
        <fullName evidence="1">Uncharacterized protein</fullName>
    </submittedName>
</protein>
<proteinExistence type="predicted"/>
<name>A0A367RR60_NOSPU</name>
<gene>
    <name evidence="1" type="ORF">A6769_10530</name>
</gene>
<dbReference type="Proteomes" id="UP000252085">
    <property type="component" value="Unassembled WGS sequence"/>
</dbReference>
<sequence length="293" mass="34129">MTDTDSSNIRKKTALLRLLTAFKRRLNEQINLCQSIVFEYGTVDAIMDNDFSQEYIVHDYVFYCFTKACKSLIAVSILLENQLPEDAMSLLRSVYENYLHIIYVIQNPENIDDFVHKKIGLYTGRLQHPVSQKGRKLSNQVIDTETGETLPYGVGISTLVSQSKYKYDQAIHTIMFPFLSEHTHPNMVASGNYREDDDIHYSYWQASNTLQAKFFALYISTLILSESLTFEALVEVKEIKYQCRQSIKLCKRFLTLMEFPNQFDSLPNDIQNRLTELADHLSRRERCYLKSYT</sequence>